<keyword evidence="9" id="KW-0460">Magnesium</keyword>
<evidence type="ECO:0000256" key="16">
    <source>
        <dbReference type="ARBA" id="ARBA00031178"/>
    </source>
</evidence>
<evidence type="ECO:0000256" key="9">
    <source>
        <dbReference type="ARBA" id="ARBA00022842"/>
    </source>
</evidence>
<comment type="cofactor">
    <cofactor evidence="1">
        <name>Mg(2+)</name>
        <dbReference type="ChEBI" id="CHEBI:18420"/>
    </cofactor>
</comment>
<dbReference type="InterPro" id="IPR000086">
    <property type="entry name" value="NUDIX_hydrolase_dom"/>
</dbReference>
<keyword evidence="7" id="KW-0479">Metal-binding</keyword>
<keyword evidence="22" id="KW-0040">ANK repeat</keyword>
<gene>
    <name evidence="25" type="primary">LOC101851180</name>
</gene>
<keyword evidence="8" id="KW-0378">Hydrolase</keyword>
<dbReference type="Gene3D" id="1.25.40.20">
    <property type="entry name" value="Ankyrin repeat-containing domain"/>
    <property type="match status" value="1"/>
</dbReference>
<dbReference type="InterPro" id="IPR015797">
    <property type="entry name" value="NUDIX_hydrolase-like_dom_sf"/>
</dbReference>
<keyword evidence="10" id="KW-0521">NADP</keyword>
<dbReference type="InterPro" id="IPR015375">
    <property type="entry name" value="NADH_PPase-like_N"/>
</dbReference>
<evidence type="ECO:0000256" key="15">
    <source>
        <dbReference type="ARBA" id="ARBA00030313"/>
    </source>
</evidence>
<dbReference type="PROSITE" id="PS50088">
    <property type="entry name" value="ANK_REPEAT"/>
    <property type="match status" value="1"/>
</dbReference>
<dbReference type="InterPro" id="IPR050241">
    <property type="entry name" value="NAD-cap_RNA_hydrolase_NudC"/>
</dbReference>
<comment type="catalytic activity">
    <reaction evidence="20">
        <text>NAD(+) + H2O = beta-nicotinamide D-ribonucleotide + AMP + 2 H(+)</text>
        <dbReference type="Rhea" id="RHEA:11800"/>
        <dbReference type="ChEBI" id="CHEBI:14649"/>
        <dbReference type="ChEBI" id="CHEBI:15377"/>
        <dbReference type="ChEBI" id="CHEBI:15378"/>
        <dbReference type="ChEBI" id="CHEBI:57540"/>
        <dbReference type="ChEBI" id="CHEBI:456215"/>
        <dbReference type="EC" id="3.6.1.22"/>
    </reaction>
    <physiologicalReaction direction="left-to-right" evidence="20">
        <dbReference type="Rhea" id="RHEA:11801"/>
    </physiologicalReaction>
</comment>
<evidence type="ECO:0000256" key="11">
    <source>
        <dbReference type="ARBA" id="ARBA00023027"/>
    </source>
</evidence>
<evidence type="ECO:0000256" key="20">
    <source>
        <dbReference type="ARBA" id="ARBA00049196"/>
    </source>
</evidence>
<dbReference type="CDD" id="cd03429">
    <property type="entry name" value="NUDIX_NADH_pyrophosphatase_Nudt13"/>
    <property type="match status" value="1"/>
</dbReference>
<dbReference type="Pfam" id="PF09296">
    <property type="entry name" value="NUDIX-like"/>
    <property type="match status" value="1"/>
</dbReference>
<dbReference type="GeneID" id="101851180"/>
<comment type="subunit">
    <text evidence="18">Homodimer. Homodimerization is essential for its catalytic activity and protein stability. Interacts (via ANK repeats) with BLMH.</text>
</comment>
<feature type="repeat" description="ANK" evidence="22">
    <location>
        <begin position="106"/>
        <end position="138"/>
    </location>
</feature>
<dbReference type="Pfam" id="PF09297">
    <property type="entry name" value="Zn_ribbon_NUD"/>
    <property type="match status" value="1"/>
</dbReference>
<keyword evidence="11" id="KW-0520">NAD</keyword>
<evidence type="ECO:0000256" key="2">
    <source>
        <dbReference type="ARBA" id="ARBA00001947"/>
    </source>
</evidence>
<dbReference type="InterPro" id="IPR015376">
    <property type="entry name" value="Znr_NADH_PPase"/>
</dbReference>
<dbReference type="NCBIfam" id="NF001299">
    <property type="entry name" value="PRK00241.1"/>
    <property type="match status" value="1"/>
</dbReference>
<dbReference type="Gene3D" id="3.90.79.10">
    <property type="entry name" value="Nucleoside Triphosphate Pyrophosphohydrolase"/>
    <property type="match status" value="1"/>
</dbReference>
<evidence type="ECO:0000256" key="14">
    <source>
        <dbReference type="ARBA" id="ARBA00023869"/>
    </source>
</evidence>
<protein>
    <recommendedName>
        <fullName evidence="14">NAD-capped RNA hydrolase NUDT12</fullName>
        <ecNumber evidence="6">3.6.1.22</ecNumber>
    </recommendedName>
    <alternativeName>
        <fullName evidence="15">NADH pyrophosphatase NUDT12</fullName>
    </alternativeName>
    <alternativeName>
        <fullName evidence="16">Nucleoside diphosphate-linked moiety X motif 12</fullName>
    </alternativeName>
</protein>
<reference evidence="25" key="1">
    <citation type="submission" date="2025-08" db="UniProtKB">
        <authorList>
            <consortium name="RefSeq"/>
        </authorList>
    </citation>
    <scope>IDENTIFICATION</scope>
</reference>
<dbReference type="PANTHER" id="PTHR42904:SF6">
    <property type="entry name" value="NAD-CAPPED RNA HYDROLASE NUDT12"/>
    <property type="match status" value="1"/>
</dbReference>
<organism evidence="24 25">
    <name type="scientific">Aplysia californica</name>
    <name type="common">California sea hare</name>
    <dbReference type="NCBI Taxonomy" id="6500"/>
    <lineage>
        <taxon>Eukaryota</taxon>
        <taxon>Metazoa</taxon>
        <taxon>Spiralia</taxon>
        <taxon>Lophotrochozoa</taxon>
        <taxon>Mollusca</taxon>
        <taxon>Gastropoda</taxon>
        <taxon>Heterobranchia</taxon>
        <taxon>Euthyneura</taxon>
        <taxon>Tectipleura</taxon>
        <taxon>Aplysiida</taxon>
        <taxon>Aplysioidea</taxon>
        <taxon>Aplysiidae</taxon>
        <taxon>Aplysia</taxon>
    </lineage>
</organism>
<dbReference type="EC" id="3.6.1.22" evidence="6"/>
<comment type="catalytic activity">
    <reaction evidence="19">
        <text>NADPH + H2O = reduced beta-nicotinamide D-ribonucleotide + adenosine 2',5'-bisphosphate + 2 H(+)</text>
        <dbReference type="Rhea" id="RHEA:60820"/>
        <dbReference type="ChEBI" id="CHEBI:15377"/>
        <dbReference type="ChEBI" id="CHEBI:15378"/>
        <dbReference type="ChEBI" id="CHEBI:57783"/>
        <dbReference type="ChEBI" id="CHEBI:90832"/>
        <dbReference type="ChEBI" id="CHEBI:194156"/>
    </reaction>
    <physiologicalReaction direction="left-to-right" evidence="19">
        <dbReference type="Rhea" id="RHEA:60821"/>
    </physiologicalReaction>
</comment>
<dbReference type="PROSITE" id="PS50297">
    <property type="entry name" value="ANK_REP_REGION"/>
    <property type="match status" value="1"/>
</dbReference>
<evidence type="ECO:0000256" key="4">
    <source>
        <dbReference type="ARBA" id="ARBA00004463"/>
    </source>
</evidence>
<evidence type="ECO:0000256" key="10">
    <source>
        <dbReference type="ARBA" id="ARBA00022857"/>
    </source>
</evidence>
<dbReference type="PANTHER" id="PTHR42904">
    <property type="entry name" value="NUDIX HYDROLASE, NUDC SUBFAMILY"/>
    <property type="match status" value="1"/>
</dbReference>
<evidence type="ECO:0000256" key="22">
    <source>
        <dbReference type="PROSITE-ProRule" id="PRU00023"/>
    </source>
</evidence>
<proteinExistence type="inferred from homology"/>
<comment type="catalytic activity">
    <reaction evidence="13">
        <text>a 5'-end NAD(+)-phospho-ribonucleoside in mRNA + H2O = a 5'-end phospho-adenosine-phospho-ribonucleoside in mRNA + beta-nicotinamide D-ribonucleotide + 2 H(+)</text>
        <dbReference type="Rhea" id="RHEA:60876"/>
        <dbReference type="Rhea" id="RHEA-COMP:15698"/>
        <dbReference type="Rhea" id="RHEA-COMP:15719"/>
        <dbReference type="ChEBI" id="CHEBI:14649"/>
        <dbReference type="ChEBI" id="CHEBI:15377"/>
        <dbReference type="ChEBI" id="CHEBI:15378"/>
        <dbReference type="ChEBI" id="CHEBI:144029"/>
        <dbReference type="ChEBI" id="CHEBI:144051"/>
    </reaction>
    <physiologicalReaction direction="left-to-right" evidence="13">
        <dbReference type="Rhea" id="RHEA:60877"/>
    </physiologicalReaction>
</comment>
<dbReference type="Proteomes" id="UP000694888">
    <property type="component" value="Unplaced"/>
</dbReference>
<evidence type="ECO:0000256" key="1">
    <source>
        <dbReference type="ARBA" id="ARBA00001946"/>
    </source>
</evidence>
<evidence type="ECO:0000256" key="19">
    <source>
        <dbReference type="ARBA" id="ARBA00047501"/>
    </source>
</evidence>
<evidence type="ECO:0000256" key="5">
    <source>
        <dbReference type="ARBA" id="ARBA00009595"/>
    </source>
</evidence>
<dbReference type="SUPFAM" id="SSF55811">
    <property type="entry name" value="Nudix"/>
    <property type="match status" value="1"/>
</dbReference>
<evidence type="ECO:0000256" key="17">
    <source>
        <dbReference type="ARBA" id="ARBA00045837"/>
    </source>
</evidence>
<comment type="catalytic activity">
    <reaction evidence="21">
        <text>NADH + H2O = reduced beta-nicotinamide D-ribonucleotide + AMP + 2 H(+)</text>
        <dbReference type="Rhea" id="RHEA:48868"/>
        <dbReference type="ChEBI" id="CHEBI:15377"/>
        <dbReference type="ChEBI" id="CHEBI:15378"/>
        <dbReference type="ChEBI" id="CHEBI:57945"/>
        <dbReference type="ChEBI" id="CHEBI:90832"/>
        <dbReference type="ChEBI" id="CHEBI:456215"/>
        <dbReference type="EC" id="3.6.1.22"/>
    </reaction>
    <physiologicalReaction direction="left-to-right" evidence="21">
        <dbReference type="Rhea" id="RHEA:48869"/>
    </physiologicalReaction>
</comment>
<name>A0ABM0JIE5_APLCA</name>
<evidence type="ECO:0000313" key="24">
    <source>
        <dbReference type="Proteomes" id="UP000694888"/>
    </source>
</evidence>
<dbReference type="Pfam" id="PF00293">
    <property type="entry name" value="NUDIX"/>
    <property type="match status" value="1"/>
</dbReference>
<comment type="cofactor">
    <cofactor evidence="2">
        <name>Zn(2+)</name>
        <dbReference type="ChEBI" id="CHEBI:29105"/>
    </cofactor>
</comment>
<dbReference type="PROSITE" id="PS51462">
    <property type="entry name" value="NUDIX"/>
    <property type="match status" value="1"/>
</dbReference>
<evidence type="ECO:0000256" key="8">
    <source>
        <dbReference type="ARBA" id="ARBA00022801"/>
    </source>
</evidence>
<evidence type="ECO:0000313" key="25">
    <source>
        <dbReference type="RefSeq" id="XP_005094349.1"/>
    </source>
</evidence>
<comment type="similarity">
    <text evidence="5">Belongs to the Nudix hydrolase family. NudC subfamily.</text>
</comment>
<dbReference type="Gene3D" id="3.90.79.20">
    <property type="match status" value="1"/>
</dbReference>
<evidence type="ECO:0000259" key="23">
    <source>
        <dbReference type="PROSITE" id="PS51462"/>
    </source>
</evidence>
<evidence type="ECO:0000256" key="13">
    <source>
        <dbReference type="ARBA" id="ARBA00023679"/>
    </source>
</evidence>
<evidence type="ECO:0000256" key="6">
    <source>
        <dbReference type="ARBA" id="ARBA00012381"/>
    </source>
</evidence>
<evidence type="ECO:0000256" key="7">
    <source>
        <dbReference type="ARBA" id="ARBA00022723"/>
    </source>
</evidence>
<dbReference type="InterPro" id="IPR002110">
    <property type="entry name" value="Ankyrin_rpt"/>
</dbReference>
<dbReference type="InterPro" id="IPR049734">
    <property type="entry name" value="NudC-like_C"/>
</dbReference>
<evidence type="ECO:0000256" key="12">
    <source>
        <dbReference type="ARBA" id="ARBA00023140"/>
    </source>
</evidence>
<dbReference type="SMART" id="SM00248">
    <property type="entry name" value="ANK"/>
    <property type="match status" value="2"/>
</dbReference>
<dbReference type="PROSITE" id="PS00893">
    <property type="entry name" value="NUDIX_BOX"/>
    <property type="match status" value="1"/>
</dbReference>
<comment type="function">
    <text evidence="17">mRNA decapping enzyme that specifically removes the nicotinamide adenine dinucleotide (NAD) cap from a subset of mRNAs by hydrolyzing the diphosphate linkage to produce nicotinamide mononucleotide (NMN) and 5' monophosphate mRNA. The NAD-cap is present at the 5'-end of some RNAs; in contrast to the canonical N7 methylguanosine (m7G) cap, the NAD cap promotes mRNA decay. Preferentially acts on NAD-capped transcripts in response to nutrient stress. Also acts on free nicotinamide adenine dinucleotide molecules: hydrolyzes NAD(H) into NMN(H) and AMP, and NADPH into NMNH and 2',5'-ADP. May act to regulate the concentration of peroxisomal nicotinamide nucleotide cofactors required for oxidative metabolism in this organelle. Regulates the levels of circadian clock components PER1, PER2, PER3 and CRY2 in the liver.</text>
</comment>
<keyword evidence="24" id="KW-1185">Reference proteome</keyword>
<accession>A0ABM0JIE5</accession>
<evidence type="ECO:0000256" key="3">
    <source>
        <dbReference type="ARBA" id="ARBA00004275"/>
    </source>
</evidence>
<dbReference type="InterPro" id="IPR020084">
    <property type="entry name" value="NUDIX_hydrolase_CS"/>
</dbReference>
<sequence length="501" mass="56027">MTLFSRTLRCQAAFRRFPVELSSPGAPGTFNNIRKLSQTFSRTSCRAPVEAVAVRGKMNNNNYPLDYSRGGIKEFNQRFLDSAARGDLAEISGLLGAVDINVKSERGWTALMFAARNGQTHVISILIERGCDVNCLNASGQTALEIARFWNHSEAASVLSQHKQGVEFDQIHNYFSLNPLYRASEMRKDTAGLQAAKNNMSTKFVLFSDQKPFLLRSEEPSRKYKFAVFNINQLGTELLERGTVIFLGLETWDPDSNAWFAVDIKEELSDIGPKFFPEGKYATPFPVTMQMEPTQAGIFAEAHSVLCWLDKYKFCSTCGSATKIAEGGYKRVCQNWECSSNKGVQNTCYPRVDPSLIMLVVSPDKKDCLLGRQKRFPPKMYSCLAGFMEPGECLEDTCRREVEEESGIKVGRVDYHSSQPWPFPAVLMLGCIAYARTSALKCSKPYPQVDTSELEEARWFSRAEVAQMLAGQHPHGLYVPPGEAIAHQLIKSWVASSFSNL</sequence>
<evidence type="ECO:0000256" key="18">
    <source>
        <dbReference type="ARBA" id="ARBA00046702"/>
    </source>
</evidence>
<dbReference type="RefSeq" id="XP_005094349.1">
    <property type="nucleotide sequence ID" value="XM_005094292.2"/>
</dbReference>
<evidence type="ECO:0000256" key="21">
    <source>
        <dbReference type="ARBA" id="ARBA00049264"/>
    </source>
</evidence>
<dbReference type="SUPFAM" id="SSF48403">
    <property type="entry name" value="Ankyrin repeat"/>
    <property type="match status" value="1"/>
</dbReference>
<dbReference type="Pfam" id="PF12796">
    <property type="entry name" value="Ank_2"/>
    <property type="match status" value="1"/>
</dbReference>
<feature type="domain" description="Nudix hydrolase" evidence="23">
    <location>
        <begin position="350"/>
        <end position="483"/>
    </location>
</feature>
<dbReference type="InterPro" id="IPR036770">
    <property type="entry name" value="Ankyrin_rpt-contain_sf"/>
</dbReference>
<comment type="subcellular location">
    <subcellularLocation>
        <location evidence="4">Cytoplasmic granule</location>
    </subcellularLocation>
    <subcellularLocation>
        <location evidence="3">Peroxisome</location>
    </subcellularLocation>
</comment>
<keyword evidence="12" id="KW-0576">Peroxisome</keyword>